<organism evidence="13 14">
    <name type="scientific">Paucilactobacillus vaccinostercus DSM 20634</name>
    <dbReference type="NCBI Taxonomy" id="1423813"/>
    <lineage>
        <taxon>Bacteria</taxon>
        <taxon>Bacillati</taxon>
        <taxon>Bacillota</taxon>
        <taxon>Bacilli</taxon>
        <taxon>Lactobacillales</taxon>
        <taxon>Lactobacillaceae</taxon>
        <taxon>Paucilactobacillus</taxon>
    </lineage>
</organism>
<comment type="function">
    <text evidence="11">Catalyzes the hydrolysis of the adenine ring of phosphoribosyl-AMP.</text>
</comment>
<evidence type="ECO:0000256" key="4">
    <source>
        <dbReference type="ARBA" id="ARBA00005204"/>
    </source>
</evidence>
<dbReference type="InterPro" id="IPR002496">
    <property type="entry name" value="PRib_AMP_CycHydrolase_dom"/>
</dbReference>
<dbReference type="InterPro" id="IPR026660">
    <property type="entry name" value="PRA-CH"/>
</dbReference>
<dbReference type="RefSeq" id="WP_191978874.1">
    <property type="nucleotide sequence ID" value="NZ_AYYY01000014.1"/>
</dbReference>
<comment type="similarity">
    <text evidence="5">In the C-terminal section; belongs to the PRA-PH family.</text>
</comment>
<protein>
    <recommendedName>
        <fullName evidence="11">Phosphoribosyl-AMP cyclohydrolase</fullName>
        <shortName evidence="11">PRA-CH</shortName>
        <ecNumber evidence="11">3.5.4.19</ecNumber>
    </recommendedName>
</protein>
<dbReference type="InterPro" id="IPR038019">
    <property type="entry name" value="PRib_AMP_CycHydrolase_sf"/>
</dbReference>
<evidence type="ECO:0000256" key="7">
    <source>
        <dbReference type="ARBA" id="ARBA00022490"/>
    </source>
</evidence>
<dbReference type="GO" id="GO:0005737">
    <property type="term" value="C:cytoplasm"/>
    <property type="evidence" value="ECO:0007669"/>
    <property type="project" value="UniProtKB-SubCell"/>
</dbReference>
<evidence type="ECO:0000256" key="6">
    <source>
        <dbReference type="ARBA" id="ARBA00008299"/>
    </source>
</evidence>
<dbReference type="EC" id="3.5.4.19" evidence="11"/>
<dbReference type="STRING" id="1423813.FC26_GL001109"/>
<comment type="caution">
    <text evidence="13">The sequence shown here is derived from an EMBL/GenBank/DDBJ whole genome shotgun (WGS) entry which is preliminary data.</text>
</comment>
<name>A0A0R2A5N4_9LACO</name>
<evidence type="ECO:0000259" key="12">
    <source>
        <dbReference type="Pfam" id="PF01502"/>
    </source>
</evidence>
<keyword evidence="11" id="KW-0479">Metal-binding</keyword>
<feature type="domain" description="Phosphoribosyl-AMP cyclohydrolase" evidence="12">
    <location>
        <begin position="27"/>
        <end position="100"/>
    </location>
</feature>
<comment type="cofactor">
    <cofactor evidence="11">
        <name>Zn(2+)</name>
        <dbReference type="ChEBI" id="CHEBI:29105"/>
    </cofactor>
    <text evidence="11">Binds 1 zinc ion per subunit.</text>
</comment>
<comment type="pathway">
    <text evidence="3 11">Amino-acid biosynthesis; L-histidine biosynthesis; L-histidine from 5-phospho-alpha-D-ribose 1-diphosphate: step 3/9.</text>
</comment>
<dbReference type="PATRIC" id="fig|1423813.3.peg.1128"/>
<dbReference type="PANTHER" id="PTHR42945">
    <property type="entry name" value="HISTIDINE BIOSYNTHESIS BIFUNCTIONAL PROTEIN"/>
    <property type="match status" value="1"/>
</dbReference>
<dbReference type="GO" id="GO:0004635">
    <property type="term" value="F:phosphoribosyl-AMP cyclohydrolase activity"/>
    <property type="evidence" value="ECO:0007669"/>
    <property type="project" value="UniProtKB-UniRule"/>
</dbReference>
<dbReference type="FunFam" id="3.10.20.810:FF:000001">
    <property type="entry name" value="Histidine biosynthesis bifunctional protein HisIE"/>
    <property type="match status" value="1"/>
</dbReference>
<comment type="subunit">
    <text evidence="11">Homodimer.</text>
</comment>
<evidence type="ECO:0000256" key="2">
    <source>
        <dbReference type="ARBA" id="ARBA00001460"/>
    </source>
</evidence>
<feature type="binding site" evidence="11">
    <location>
        <position position="75"/>
    </location>
    <ligand>
        <name>Zn(2+)</name>
        <dbReference type="ChEBI" id="CHEBI:29105"/>
        <note>ligand shared between dimeric partners</note>
    </ligand>
</feature>
<evidence type="ECO:0000256" key="11">
    <source>
        <dbReference type="HAMAP-Rule" id="MF_01021"/>
    </source>
</evidence>
<dbReference type="GO" id="GO:0004636">
    <property type="term" value="F:phosphoribosyl-ATP diphosphatase activity"/>
    <property type="evidence" value="ECO:0007669"/>
    <property type="project" value="UniProtKB-EC"/>
</dbReference>
<evidence type="ECO:0000256" key="9">
    <source>
        <dbReference type="ARBA" id="ARBA00022801"/>
    </source>
</evidence>
<dbReference type="Proteomes" id="UP000051733">
    <property type="component" value="Unassembled WGS sequence"/>
</dbReference>
<keyword evidence="11" id="KW-0862">Zinc</keyword>
<evidence type="ECO:0000313" key="14">
    <source>
        <dbReference type="Proteomes" id="UP000051733"/>
    </source>
</evidence>
<feature type="binding site" evidence="11">
    <location>
        <position position="91"/>
    </location>
    <ligand>
        <name>Zn(2+)</name>
        <dbReference type="ChEBI" id="CHEBI:29105"/>
        <note>ligand shared between dimeric partners</note>
    </ligand>
</feature>
<evidence type="ECO:0000256" key="8">
    <source>
        <dbReference type="ARBA" id="ARBA00022605"/>
    </source>
</evidence>
<comment type="cofactor">
    <cofactor evidence="11">
        <name>Mg(2+)</name>
        <dbReference type="ChEBI" id="CHEBI:18420"/>
    </cofactor>
    <text evidence="11">Binds 1 Mg(2+) ion per subunit.</text>
</comment>
<accession>A0A0R2A5N4</accession>
<proteinExistence type="inferred from homology"/>
<dbReference type="GO" id="GO:0000105">
    <property type="term" value="P:L-histidine biosynthetic process"/>
    <property type="evidence" value="ECO:0007669"/>
    <property type="project" value="UniProtKB-UniRule"/>
</dbReference>
<keyword evidence="8 11" id="KW-0028">Amino-acid biosynthesis</keyword>
<comment type="similarity">
    <text evidence="11">Belongs to the PRA-CH family.</text>
</comment>
<keyword evidence="9 11" id="KW-0378">Hydrolase</keyword>
<feature type="binding site" evidence="11">
    <location>
        <position position="76"/>
    </location>
    <ligand>
        <name>Mg(2+)</name>
        <dbReference type="ChEBI" id="CHEBI:18420"/>
    </ligand>
</feature>
<evidence type="ECO:0000256" key="5">
    <source>
        <dbReference type="ARBA" id="ARBA00007731"/>
    </source>
</evidence>
<dbReference type="UniPathway" id="UPA00031">
    <property type="reaction ID" value="UER00008"/>
</dbReference>
<dbReference type="Pfam" id="PF01502">
    <property type="entry name" value="PRA-CH"/>
    <property type="match status" value="1"/>
</dbReference>
<evidence type="ECO:0000256" key="3">
    <source>
        <dbReference type="ARBA" id="ARBA00005169"/>
    </source>
</evidence>
<feature type="binding site" evidence="11">
    <location>
        <position position="98"/>
    </location>
    <ligand>
        <name>Zn(2+)</name>
        <dbReference type="ChEBI" id="CHEBI:29105"/>
        <note>ligand shared between dimeric partners</note>
    </ligand>
</feature>
<dbReference type="GO" id="GO:0000287">
    <property type="term" value="F:magnesium ion binding"/>
    <property type="evidence" value="ECO:0007669"/>
    <property type="project" value="UniProtKB-UniRule"/>
</dbReference>
<evidence type="ECO:0000313" key="13">
    <source>
        <dbReference type="EMBL" id="KRM62031.1"/>
    </source>
</evidence>
<comment type="catalytic activity">
    <reaction evidence="1 11">
        <text>1-(5-phospho-beta-D-ribosyl)-5'-AMP + H2O = 1-(5-phospho-beta-D-ribosyl)-5-[(5-phospho-beta-D-ribosylamino)methylideneamino]imidazole-4-carboxamide</text>
        <dbReference type="Rhea" id="RHEA:20049"/>
        <dbReference type="ChEBI" id="CHEBI:15377"/>
        <dbReference type="ChEBI" id="CHEBI:58435"/>
        <dbReference type="ChEBI" id="CHEBI:59457"/>
        <dbReference type="EC" id="3.5.4.19"/>
    </reaction>
</comment>
<feature type="binding site" evidence="11">
    <location>
        <position position="74"/>
    </location>
    <ligand>
        <name>Mg(2+)</name>
        <dbReference type="ChEBI" id="CHEBI:18420"/>
    </ligand>
</feature>
<sequence>MIQPRFDAQTGLMPAIIVDNTTNEVLMLAYMNQASFDKTIETHTTWFWSRSRQTLWNKGESSGHTQRVVEIKIDCDLDTVVIKVDKQGPACHTNHESCFFRTIDDSDETVY</sequence>
<dbReference type="EMBL" id="AYYY01000014">
    <property type="protein sequence ID" value="KRM62031.1"/>
    <property type="molecule type" value="Genomic_DNA"/>
</dbReference>
<reference evidence="13 14" key="1">
    <citation type="journal article" date="2015" name="Genome Announc.">
        <title>Expanding the biotechnology potential of lactobacilli through comparative genomics of 213 strains and associated genera.</title>
        <authorList>
            <person name="Sun Z."/>
            <person name="Harris H.M."/>
            <person name="McCann A."/>
            <person name="Guo C."/>
            <person name="Argimon S."/>
            <person name="Zhang W."/>
            <person name="Yang X."/>
            <person name="Jeffery I.B."/>
            <person name="Cooney J.C."/>
            <person name="Kagawa T.F."/>
            <person name="Liu W."/>
            <person name="Song Y."/>
            <person name="Salvetti E."/>
            <person name="Wrobel A."/>
            <person name="Rasinkangas P."/>
            <person name="Parkhill J."/>
            <person name="Rea M.C."/>
            <person name="O'Sullivan O."/>
            <person name="Ritari J."/>
            <person name="Douillard F.P."/>
            <person name="Paul Ross R."/>
            <person name="Yang R."/>
            <person name="Briner A.E."/>
            <person name="Felis G.E."/>
            <person name="de Vos W.M."/>
            <person name="Barrangou R."/>
            <person name="Klaenhammer T.R."/>
            <person name="Caufield P.W."/>
            <person name="Cui Y."/>
            <person name="Zhang H."/>
            <person name="O'Toole P.W."/>
        </authorList>
    </citation>
    <scope>NUCLEOTIDE SEQUENCE [LARGE SCALE GENOMIC DNA]</scope>
    <source>
        <strain evidence="13 14">DSM 20634</strain>
    </source>
</reference>
<evidence type="ECO:0000256" key="1">
    <source>
        <dbReference type="ARBA" id="ARBA00000024"/>
    </source>
</evidence>
<dbReference type="Gene3D" id="3.10.20.810">
    <property type="entry name" value="Phosphoribosyl-AMP cyclohydrolase"/>
    <property type="match status" value="1"/>
</dbReference>
<keyword evidence="10 11" id="KW-0368">Histidine biosynthesis</keyword>
<dbReference type="SUPFAM" id="SSF141734">
    <property type="entry name" value="HisI-like"/>
    <property type="match status" value="1"/>
</dbReference>
<dbReference type="AlphaFoldDB" id="A0A0R2A5N4"/>
<keyword evidence="11" id="KW-0460">Magnesium</keyword>
<comment type="catalytic activity">
    <reaction evidence="2">
        <text>1-(5-phospho-beta-D-ribosyl)-ATP + H2O = 1-(5-phospho-beta-D-ribosyl)-5'-AMP + diphosphate + H(+)</text>
        <dbReference type="Rhea" id="RHEA:22828"/>
        <dbReference type="ChEBI" id="CHEBI:15377"/>
        <dbReference type="ChEBI" id="CHEBI:15378"/>
        <dbReference type="ChEBI" id="CHEBI:33019"/>
        <dbReference type="ChEBI" id="CHEBI:59457"/>
        <dbReference type="ChEBI" id="CHEBI:73183"/>
        <dbReference type="EC" id="3.6.1.31"/>
    </reaction>
</comment>
<keyword evidence="14" id="KW-1185">Reference proteome</keyword>
<dbReference type="GO" id="GO:0008270">
    <property type="term" value="F:zinc ion binding"/>
    <property type="evidence" value="ECO:0007669"/>
    <property type="project" value="UniProtKB-UniRule"/>
</dbReference>
<gene>
    <name evidence="11" type="primary">hisI</name>
    <name evidence="13" type="ORF">FC26_GL001109</name>
</gene>
<keyword evidence="7 11" id="KW-0963">Cytoplasm</keyword>
<feature type="binding site" evidence="11">
    <location>
        <position position="78"/>
    </location>
    <ligand>
        <name>Mg(2+)</name>
        <dbReference type="ChEBI" id="CHEBI:18420"/>
    </ligand>
</feature>
<evidence type="ECO:0000256" key="10">
    <source>
        <dbReference type="ARBA" id="ARBA00023102"/>
    </source>
</evidence>
<dbReference type="NCBIfam" id="NF000768">
    <property type="entry name" value="PRK00051.1"/>
    <property type="match status" value="1"/>
</dbReference>
<comment type="pathway">
    <text evidence="4">Amino-acid biosynthesis; L-histidine biosynthesis; L-histidine from 5-phospho-alpha-D-ribose 1-diphosphate: step 2/9.</text>
</comment>
<comment type="similarity">
    <text evidence="6">In the N-terminal section; belongs to the PRA-CH family.</text>
</comment>
<comment type="subcellular location">
    <subcellularLocation>
        <location evidence="11">Cytoplasm</location>
    </subcellularLocation>
</comment>
<dbReference type="PANTHER" id="PTHR42945:SF1">
    <property type="entry name" value="HISTIDINE BIOSYNTHESIS BIFUNCTIONAL PROTEIN HIS7"/>
    <property type="match status" value="1"/>
</dbReference>
<dbReference type="HAMAP" id="MF_01021">
    <property type="entry name" value="HisI"/>
    <property type="match status" value="1"/>
</dbReference>